<evidence type="ECO:0000256" key="5">
    <source>
        <dbReference type="ARBA" id="ARBA00022833"/>
    </source>
</evidence>
<dbReference type="AlphaFoldDB" id="A0A1I8B482"/>
<evidence type="ECO:0000256" key="2">
    <source>
        <dbReference type="ARBA" id="ARBA00022723"/>
    </source>
</evidence>
<keyword evidence="6" id="KW-0539">Nucleus</keyword>
<feature type="domain" description="C2H2-type" evidence="9">
    <location>
        <begin position="33"/>
        <end position="61"/>
    </location>
</feature>
<keyword evidence="4 7" id="KW-0863">Zinc-finger</keyword>
<keyword evidence="3" id="KW-0677">Repeat</keyword>
<dbReference type="Proteomes" id="UP000095281">
    <property type="component" value="Unplaced"/>
</dbReference>
<protein>
    <submittedName>
        <fullName evidence="11">C2H2-type domain-containing protein</fullName>
    </submittedName>
</protein>
<dbReference type="InterPro" id="IPR036236">
    <property type="entry name" value="Znf_C2H2_sf"/>
</dbReference>
<dbReference type="WBParaSite" id="MhA1_Contig1382.frz3.gene5">
    <property type="protein sequence ID" value="MhA1_Contig1382.frz3.gene5"/>
    <property type="gene ID" value="MhA1_Contig1382.frz3.gene5"/>
</dbReference>
<feature type="compositionally biased region" description="Basic and acidic residues" evidence="8">
    <location>
        <begin position="76"/>
        <end position="90"/>
    </location>
</feature>
<evidence type="ECO:0000313" key="10">
    <source>
        <dbReference type="Proteomes" id="UP000095281"/>
    </source>
</evidence>
<dbReference type="PROSITE" id="PS50157">
    <property type="entry name" value="ZINC_FINGER_C2H2_2"/>
    <property type="match status" value="1"/>
</dbReference>
<evidence type="ECO:0000256" key="7">
    <source>
        <dbReference type="PROSITE-ProRule" id="PRU00042"/>
    </source>
</evidence>
<proteinExistence type="predicted"/>
<dbReference type="GO" id="GO:0043565">
    <property type="term" value="F:sequence-specific DNA binding"/>
    <property type="evidence" value="ECO:0007669"/>
    <property type="project" value="TreeGrafter"/>
</dbReference>
<evidence type="ECO:0000256" key="3">
    <source>
        <dbReference type="ARBA" id="ARBA00022737"/>
    </source>
</evidence>
<evidence type="ECO:0000313" key="11">
    <source>
        <dbReference type="WBParaSite" id="MhA1_Contig1382.frz3.gene5"/>
    </source>
</evidence>
<evidence type="ECO:0000256" key="6">
    <source>
        <dbReference type="ARBA" id="ARBA00023242"/>
    </source>
</evidence>
<evidence type="ECO:0000256" key="4">
    <source>
        <dbReference type="ARBA" id="ARBA00022771"/>
    </source>
</evidence>
<feature type="region of interest" description="Disordered" evidence="8">
    <location>
        <begin position="74"/>
        <end position="135"/>
    </location>
</feature>
<dbReference type="PANTHER" id="PTHR24408:SF58">
    <property type="entry name" value="TRANSCRIPTION FACTOR (TFIIIA), PUTATIVE (AFU_ORTHOLOGUE AFUA_1G05150)-RELATED"/>
    <property type="match status" value="1"/>
</dbReference>
<dbReference type="InterPro" id="IPR013087">
    <property type="entry name" value="Znf_C2H2_type"/>
</dbReference>
<feature type="compositionally biased region" description="Low complexity" evidence="8">
    <location>
        <begin position="191"/>
        <end position="205"/>
    </location>
</feature>
<evidence type="ECO:0000256" key="1">
    <source>
        <dbReference type="ARBA" id="ARBA00004123"/>
    </source>
</evidence>
<dbReference type="SMART" id="SM00355">
    <property type="entry name" value="ZnF_C2H2"/>
    <property type="match status" value="2"/>
</dbReference>
<feature type="compositionally biased region" description="Polar residues" evidence="8">
    <location>
        <begin position="112"/>
        <end position="135"/>
    </location>
</feature>
<feature type="region of interest" description="Disordered" evidence="8">
    <location>
        <begin position="152"/>
        <end position="205"/>
    </location>
</feature>
<dbReference type="PROSITE" id="PS00028">
    <property type="entry name" value="ZINC_FINGER_C2H2_1"/>
    <property type="match status" value="1"/>
</dbReference>
<keyword evidence="5" id="KW-0862">Zinc</keyword>
<organism evidence="10 11">
    <name type="scientific">Meloidogyne hapla</name>
    <name type="common">Root-knot nematode worm</name>
    <dbReference type="NCBI Taxonomy" id="6305"/>
    <lineage>
        <taxon>Eukaryota</taxon>
        <taxon>Metazoa</taxon>
        <taxon>Ecdysozoa</taxon>
        <taxon>Nematoda</taxon>
        <taxon>Chromadorea</taxon>
        <taxon>Rhabditida</taxon>
        <taxon>Tylenchina</taxon>
        <taxon>Tylenchomorpha</taxon>
        <taxon>Tylenchoidea</taxon>
        <taxon>Meloidogynidae</taxon>
        <taxon>Meloidogyninae</taxon>
        <taxon>Meloidogyne</taxon>
    </lineage>
</organism>
<dbReference type="GO" id="GO:0005634">
    <property type="term" value="C:nucleus"/>
    <property type="evidence" value="ECO:0007669"/>
    <property type="project" value="UniProtKB-SubCell"/>
</dbReference>
<evidence type="ECO:0000256" key="8">
    <source>
        <dbReference type="SAM" id="MobiDB-lite"/>
    </source>
</evidence>
<dbReference type="SUPFAM" id="SSF57667">
    <property type="entry name" value="beta-beta-alpha zinc fingers"/>
    <property type="match status" value="1"/>
</dbReference>
<reference evidence="11" key="1">
    <citation type="submission" date="2016-11" db="UniProtKB">
        <authorList>
            <consortium name="WormBaseParasite"/>
        </authorList>
    </citation>
    <scope>IDENTIFICATION</scope>
</reference>
<dbReference type="GO" id="GO:0008270">
    <property type="term" value="F:zinc ion binding"/>
    <property type="evidence" value="ECO:0007669"/>
    <property type="project" value="UniProtKB-KW"/>
</dbReference>
<dbReference type="PANTHER" id="PTHR24408">
    <property type="entry name" value="ZINC FINGER PROTEIN"/>
    <property type="match status" value="1"/>
</dbReference>
<dbReference type="Gene3D" id="3.30.160.60">
    <property type="entry name" value="Classic Zinc Finger"/>
    <property type="match status" value="1"/>
</dbReference>
<sequence length="344" mass="39066">MASIKMKCPHCPAKIDSRRYQEHLILCEITKPFPCNICGKRFQTQLGLTVHESKYHTADERGTEFKCRYCEQGSNSRKDMDKHESIHEEAGGTGFRSRSRSRSRGPVENRSETSVLSPVTSIRNASNNNSFSHDLYTTQSDETVPHYAISQSQSLHVERSRSRPAVATHSSQVRAKSKQAVFVDTPSTSQNRSVSRPSVVNPSNNFQGSASQQKLWAHIPPTVDNLALLSSFNSIHTNQQDELNVSSTTTDGSPEQNGIEQSNINAFTILDKNAILRRIAEQNKEFANTLKLYRKQNNFLRNFCLKNPERFPLYDRDPVEEKIREFERIYGDLPESDDENSCHD</sequence>
<keyword evidence="2" id="KW-0479">Metal-binding</keyword>
<dbReference type="FunFam" id="3.30.160.60:FF:000870">
    <property type="entry name" value="zinc finger protein 197 isoform X1"/>
    <property type="match status" value="1"/>
</dbReference>
<keyword evidence="10" id="KW-1185">Reference proteome</keyword>
<dbReference type="GO" id="GO:0000981">
    <property type="term" value="F:DNA-binding transcription factor activity, RNA polymerase II-specific"/>
    <property type="evidence" value="ECO:0007669"/>
    <property type="project" value="TreeGrafter"/>
</dbReference>
<comment type="subcellular location">
    <subcellularLocation>
        <location evidence="1">Nucleus</location>
    </subcellularLocation>
</comment>
<name>A0A1I8B482_MELHA</name>
<evidence type="ECO:0000259" key="9">
    <source>
        <dbReference type="PROSITE" id="PS50157"/>
    </source>
</evidence>
<accession>A0A1I8B482</accession>